<dbReference type="Proteomes" id="UP000008148">
    <property type="component" value="Chromosome"/>
</dbReference>
<evidence type="ECO:0000313" key="2">
    <source>
        <dbReference type="Proteomes" id="UP000008148"/>
    </source>
</evidence>
<sequence>MVIVNYANSRHCSTNWKRIKLSWKSIVKSWSATLPAAPSCWIPWRMIIVSCISTWRKAPAACCRNCLRNRTRSVTVWRSLKPVTIRRRSRCRVTIPKALPACCVVAQNATNRTSLRNFSGAAVAPVSSLLSQLLFSH</sequence>
<accession>A8AQC5</accession>
<reference evidence="1 2" key="1">
    <citation type="submission" date="2007-08" db="EMBL/GenBank/DDBJ databases">
        <authorList>
            <consortium name="The Citrobacter koseri Genome Sequencing Project"/>
            <person name="McClelland M."/>
            <person name="Sanderson E.K."/>
            <person name="Porwollik S."/>
            <person name="Spieth J."/>
            <person name="Clifton W.S."/>
            <person name="Latreille P."/>
            <person name="Courtney L."/>
            <person name="Wang C."/>
            <person name="Pepin K."/>
            <person name="Bhonagiri V."/>
            <person name="Nash W."/>
            <person name="Johnson M."/>
            <person name="Thiruvilangam P."/>
            <person name="Wilson R."/>
        </authorList>
    </citation>
    <scope>NUCLEOTIDE SEQUENCE [LARGE SCALE GENOMIC DNA]</scope>
    <source>
        <strain evidence="2">ATCC BAA-895 / CDC 4225-83 / SGSC4696</strain>
    </source>
</reference>
<protein>
    <submittedName>
        <fullName evidence="1">Uncharacterized protein</fullName>
    </submittedName>
</protein>
<dbReference type="EMBL" id="CP000822">
    <property type="protein sequence ID" value="ABV15688.1"/>
    <property type="molecule type" value="Genomic_DNA"/>
</dbReference>
<dbReference type="STRING" id="290338.CKO_04638"/>
<proteinExistence type="predicted"/>
<keyword evidence="2" id="KW-1185">Reference proteome</keyword>
<evidence type="ECO:0000313" key="1">
    <source>
        <dbReference type="EMBL" id="ABV15688.1"/>
    </source>
</evidence>
<gene>
    <name evidence="1" type="ordered locus">CKO_04638</name>
</gene>
<name>A8AQC5_CITK8</name>
<dbReference type="AlphaFoldDB" id="A8AQC5"/>
<dbReference type="KEGG" id="cko:CKO_04638"/>
<dbReference type="HOGENOM" id="CLU_1872288_0_0_6"/>
<organism evidence="1 2">
    <name type="scientific">Citrobacter koseri (strain ATCC BAA-895 / CDC 4225-83 / SGSC4696)</name>
    <dbReference type="NCBI Taxonomy" id="290338"/>
    <lineage>
        <taxon>Bacteria</taxon>
        <taxon>Pseudomonadati</taxon>
        <taxon>Pseudomonadota</taxon>
        <taxon>Gammaproteobacteria</taxon>
        <taxon>Enterobacterales</taxon>
        <taxon>Enterobacteriaceae</taxon>
        <taxon>Citrobacter</taxon>
    </lineage>
</organism>